<evidence type="ECO:0000313" key="3">
    <source>
        <dbReference type="Proteomes" id="UP000001631"/>
    </source>
</evidence>
<dbReference type="AlphaFoldDB" id="C0NQB2"/>
<accession>C0NQB2</accession>
<dbReference type="EMBL" id="GG663369">
    <property type="protein sequence ID" value="EEH06384.1"/>
    <property type="molecule type" value="Genomic_DNA"/>
</dbReference>
<dbReference type="Proteomes" id="UP000001631">
    <property type="component" value="Unassembled WGS sequence"/>
</dbReference>
<sequence length="152" mass="17614">MSFVFTSFFNFHLSHSFNLDRIQLTHVSVQLSRLIRNSERTGYFFPIPSSDTTSCKHWFGELLHFDSARTAVRETSAGADPEDPHEYMNWILSSLIPRDEAVYHQLARRDNWPSRNVGVMLVFCIIFIIASGLLILALYRWNLRRKAARGGH</sequence>
<feature type="transmembrane region" description="Helical" evidence="1">
    <location>
        <begin position="117"/>
        <end position="139"/>
    </location>
</feature>
<dbReference type="VEuPathDB" id="FungiDB:I7I50_03467"/>
<dbReference type="RefSeq" id="XP_045286865.1">
    <property type="nucleotide sequence ID" value="XM_045432749.1"/>
</dbReference>
<name>C0NQB2_AJECG</name>
<dbReference type="InParanoid" id="C0NQB2"/>
<keyword evidence="1" id="KW-0472">Membrane</keyword>
<organism evidence="2 3">
    <name type="scientific">Ajellomyces capsulatus (strain G186AR / H82 / ATCC MYA-2454 / RMSCC 2432)</name>
    <name type="common">Darling's disease fungus</name>
    <name type="synonym">Histoplasma capsulatum</name>
    <dbReference type="NCBI Taxonomy" id="447093"/>
    <lineage>
        <taxon>Eukaryota</taxon>
        <taxon>Fungi</taxon>
        <taxon>Dikarya</taxon>
        <taxon>Ascomycota</taxon>
        <taxon>Pezizomycotina</taxon>
        <taxon>Eurotiomycetes</taxon>
        <taxon>Eurotiomycetidae</taxon>
        <taxon>Onygenales</taxon>
        <taxon>Ajellomycetaceae</taxon>
        <taxon>Histoplasma</taxon>
    </lineage>
</organism>
<reference evidence="2" key="1">
    <citation type="submission" date="2009-02" db="EMBL/GenBank/DDBJ databases">
        <title>The Genome Sequence of Ajellomyces capsulatus strain G186AR.</title>
        <authorList>
            <consortium name="The Broad Institute Genome Sequencing Platform"/>
            <person name="Champion M."/>
            <person name="Cuomo C."/>
            <person name="Ma L.-J."/>
            <person name="Henn M.R."/>
            <person name="Sil A."/>
            <person name="Goldman B."/>
            <person name="Young S.K."/>
            <person name="Kodira C.D."/>
            <person name="Zeng Q."/>
            <person name="Koehrsen M."/>
            <person name="Alvarado L."/>
            <person name="Berlin A."/>
            <person name="Borenstein D."/>
            <person name="Chen Z."/>
            <person name="Engels R."/>
            <person name="Freedman E."/>
            <person name="Gellesch M."/>
            <person name="Goldberg J."/>
            <person name="Griggs A."/>
            <person name="Gujja S."/>
            <person name="Heiman D."/>
            <person name="Hepburn T."/>
            <person name="Howarth C."/>
            <person name="Jen D."/>
            <person name="Larson L."/>
            <person name="Lewis B."/>
            <person name="Mehta T."/>
            <person name="Park D."/>
            <person name="Pearson M."/>
            <person name="Roberts A."/>
            <person name="Saif S."/>
            <person name="Shea T."/>
            <person name="Shenoy N."/>
            <person name="Sisk P."/>
            <person name="Stolte C."/>
            <person name="Sykes S."/>
            <person name="Walk T."/>
            <person name="White J."/>
            <person name="Yandava C."/>
            <person name="Klein B."/>
            <person name="McEwen J.G."/>
            <person name="Puccia R."/>
            <person name="Goldman G.H."/>
            <person name="Felipe M.S."/>
            <person name="Nino-Vega G."/>
            <person name="San-Blas G."/>
            <person name="Taylor J."/>
            <person name="Mendoza L."/>
            <person name="Galagan J."/>
            <person name="Nusbaum C."/>
            <person name="Birren B."/>
        </authorList>
    </citation>
    <scope>NUCLEOTIDE SEQUENCE</scope>
    <source>
        <strain evidence="2">G186AR</strain>
    </source>
</reference>
<protein>
    <submittedName>
        <fullName evidence="2">Uncharacterized protein</fullName>
    </submittedName>
</protein>
<keyword evidence="1" id="KW-1133">Transmembrane helix</keyword>
<evidence type="ECO:0000256" key="1">
    <source>
        <dbReference type="SAM" id="Phobius"/>
    </source>
</evidence>
<keyword evidence="3" id="KW-1185">Reference proteome</keyword>
<keyword evidence="1" id="KW-0812">Transmembrane</keyword>
<gene>
    <name evidence="2" type="ORF">HCBG_05700</name>
</gene>
<dbReference type="STRING" id="447093.C0NQB2"/>
<proteinExistence type="predicted"/>
<dbReference type="HOGENOM" id="CLU_1721837_0_0_1"/>
<evidence type="ECO:0000313" key="2">
    <source>
        <dbReference type="EMBL" id="EEH06384.1"/>
    </source>
</evidence>
<dbReference type="GeneID" id="69038716"/>